<dbReference type="GO" id="GO:0007032">
    <property type="term" value="P:endosome organization"/>
    <property type="evidence" value="ECO:0007669"/>
    <property type="project" value="TreeGrafter"/>
</dbReference>
<dbReference type="PANTHER" id="PTHR12865">
    <property type="entry name" value="PHOSPHATIDYLINOSITOL 4-KINASE TYPE-II"/>
    <property type="match status" value="1"/>
</dbReference>
<dbReference type="Proteomes" id="UP000321570">
    <property type="component" value="Unassembled WGS sequence"/>
</dbReference>
<name>A0A564YWV1_HYMDI</name>
<proteinExistence type="inferred from homology"/>
<sequence length="508" mass="57926">MRISSPFFISRSGDLFKRTRFVDAITNQSATNSIKMTDIADAERTPLLNDGQDLFYMPVFPSDDSVSNAKFNEVLHETIEAINCNVFPERIYQGSSGSYFVKNRNGDKIAVFKPKDEEPYGKLNPKWTKWMHKLCCPCFFGRSCLVPNQGYLSEVAASLVDERMGLNIVPTTRVVKLASKTFNYGAAARAASKTKQRVADRFPDLGRHFHRLGLPPKVGSFQLFASGCQDAYYWLNRFNAESLPEETQKSLQLQFEKLVVLDYIIRNTDRGNDNWLIRYEKPEESEAAQSPQENALVGRLIDHGDVPSTSTSQAPSPKEIPKVTVVAIDNGLAFPFKHPDEWRAYPFYWAWLPMAKIPFSECICEHVLPRISDAHFVNELVRDLYKLFKTDPGFDRRTFEKQMAVMRGQMLNLQRALRERKTPLELVQTPVVAVEREKRSITRRIREVARDLLPPNARMSRLVSTGSEHEDGDDLASPSGGEDEFDGTSSPGDHFTARYPRRPFFTRF</sequence>
<evidence type="ECO:0000313" key="12">
    <source>
        <dbReference type="EMBL" id="VUZ51767.1"/>
    </source>
</evidence>
<evidence type="ECO:0000256" key="10">
    <source>
        <dbReference type="SAM" id="MobiDB-lite"/>
    </source>
</evidence>
<keyword evidence="8 9" id="KW-0472">Membrane</keyword>
<evidence type="ECO:0000256" key="6">
    <source>
        <dbReference type="ARBA" id="ARBA00022777"/>
    </source>
</evidence>
<dbReference type="GO" id="GO:0004430">
    <property type="term" value="F:1-phosphatidylinositol 4-kinase activity"/>
    <property type="evidence" value="ECO:0007669"/>
    <property type="project" value="UniProtKB-UniRule"/>
</dbReference>
<organism evidence="12 13">
    <name type="scientific">Hymenolepis diminuta</name>
    <name type="common">Rat tapeworm</name>
    <dbReference type="NCBI Taxonomy" id="6216"/>
    <lineage>
        <taxon>Eukaryota</taxon>
        <taxon>Metazoa</taxon>
        <taxon>Spiralia</taxon>
        <taxon>Lophotrochozoa</taxon>
        <taxon>Platyhelminthes</taxon>
        <taxon>Cestoda</taxon>
        <taxon>Eucestoda</taxon>
        <taxon>Cyclophyllidea</taxon>
        <taxon>Hymenolepididae</taxon>
        <taxon>Hymenolepis</taxon>
    </lineage>
</organism>
<dbReference type="EC" id="2.7.1.67" evidence="9"/>
<keyword evidence="4 9" id="KW-0808">Transferase</keyword>
<evidence type="ECO:0000256" key="9">
    <source>
        <dbReference type="RuleBase" id="RU367084"/>
    </source>
</evidence>
<evidence type="ECO:0000256" key="5">
    <source>
        <dbReference type="ARBA" id="ARBA00022741"/>
    </source>
</evidence>
<dbReference type="PROSITE" id="PS50290">
    <property type="entry name" value="PI3_4_KINASE_3"/>
    <property type="match status" value="1"/>
</dbReference>
<dbReference type="GO" id="GO:0007030">
    <property type="term" value="P:Golgi organization"/>
    <property type="evidence" value="ECO:0007669"/>
    <property type="project" value="TreeGrafter"/>
</dbReference>
<evidence type="ECO:0000256" key="4">
    <source>
        <dbReference type="ARBA" id="ARBA00022679"/>
    </source>
</evidence>
<evidence type="ECO:0000259" key="11">
    <source>
        <dbReference type="PROSITE" id="PS50290"/>
    </source>
</evidence>
<keyword evidence="7 9" id="KW-0067">ATP-binding</keyword>
<keyword evidence="3" id="KW-1003">Cell membrane</keyword>
<gene>
    <name evidence="12" type="ORF">WMSIL1_LOCUS10446</name>
</gene>
<evidence type="ECO:0000256" key="7">
    <source>
        <dbReference type="ARBA" id="ARBA00022840"/>
    </source>
</evidence>
<dbReference type="GO" id="GO:0005768">
    <property type="term" value="C:endosome"/>
    <property type="evidence" value="ECO:0007669"/>
    <property type="project" value="TreeGrafter"/>
</dbReference>
<keyword evidence="6 9" id="KW-0418">Kinase</keyword>
<dbReference type="GO" id="GO:0005802">
    <property type="term" value="C:trans-Golgi network"/>
    <property type="evidence" value="ECO:0007669"/>
    <property type="project" value="TreeGrafter"/>
</dbReference>
<dbReference type="GO" id="GO:0005524">
    <property type="term" value="F:ATP binding"/>
    <property type="evidence" value="ECO:0007669"/>
    <property type="project" value="UniProtKB-UniRule"/>
</dbReference>
<dbReference type="GO" id="GO:0005765">
    <property type="term" value="C:lysosomal membrane"/>
    <property type="evidence" value="ECO:0007669"/>
    <property type="project" value="TreeGrafter"/>
</dbReference>
<dbReference type="AlphaFoldDB" id="A0A564YWV1"/>
<comment type="subcellular location">
    <subcellularLocation>
        <location evidence="1">Cell membrane</location>
    </subcellularLocation>
    <subcellularLocation>
        <location evidence="9">Membrane</location>
        <topology evidence="9">Peripheral membrane protein</topology>
    </subcellularLocation>
</comment>
<dbReference type="InterPro" id="IPR039756">
    <property type="entry name" value="Lsb6/PI4K2"/>
</dbReference>
<dbReference type="GO" id="GO:0005886">
    <property type="term" value="C:plasma membrane"/>
    <property type="evidence" value="ECO:0007669"/>
    <property type="project" value="UniProtKB-SubCell"/>
</dbReference>
<protein>
    <recommendedName>
        <fullName evidence="9">Phosphatidylinositol 4-kinase type 2</fullName>
        <ecNumber evidence="9">2.7.1.67</ecNumber>
    </recommendedName>
</protein>
<evidence type="ECO:0000256" key="2">
    <source>
        <dbReference type="ARBA" id="ARBA00008941"/>
    </source>
</evidence>
<evidence type="ECO:0000256" key="1">
    <source>
        <dbReference type="ARBA" id="ARBA00004236"/>
    </source>
</evidence>
<evidence type="ECO:0000256" key="3">
    <source>
        <dbReference type="ARBA" id="ARBA00022475"/>
    </source>
</evidence>
<comment type="similarity">
    <text evidence="2 9">Belongs to the PI3/PI4-kinase family. Type II PI4K subfamily.</text>
</comment>
<evidence type="ECO:0000313" key="13">
    <source>
        <dbReference type="Proteomes" id="UP000321570"/>
    </source>
</evidence>
<dbReference type="GO" id="GO:0046854">
    <property type="term" value="P:phosphatidylinositol phosphate biosynthetic process"/>
    <property type="evidence" value="ECO:0007669"/>
    <property type="project" value="UniProtKB-UniRule"/>
</dbReference>
<keyword evidence="5 9" id="KW-0547">Nucleotide-binding</keyword>
<accession>A0A564YWV1</accession>
<keyword evidence="13" id="KW-1185">Reference proteome</keyword>
<dbReference type="InterPro" id="IPR000403">
    <property type="entry name" value="PI3/4_kinase_cat_dom"/>
</dbReference>
<comment type="catalytic activity">
    <reaction evidence="9">
        <text>a 1,2-diacyl-sn-glycero-3-phospho-(1D-myo-inositol) + ATP = a 1,2-diacyl-sn-glycero-3-phospho-(1D-myo-inositol 4-phosphate) + ADP + H(+)</text>
        <dbReference type="Rhea" id="RHEA:19877"/>
        <dbReference type="ChEBI" id="CHEBI:15378"/>
        <dbReference type="ChEBI" id="CHEBI:30616"/>
        <dbReference type="ChEBI" id="CHEBI:57880"/>
        <dbReference type="ChEBI" id="CHEBI:58178"/>
        <dbReference type="ChEBI" id="CHEBI:456216"/>
        <dbReference type="EC" id="2.7.1.67"/>
    </reaction>
</comment>
<feature type="region of interest" description="Disordered" evidence="10">
    <location>
        <begin position="463"/>
        <end position="508"/>
    </location>
</feature>
<evidence type="ECO:0000256" key="8">
    <source>
        <dbReference type="ARBA" id="ARBA00023136"/>
    </source>
</evidence>
<feature type="domain" description="PI3K/PI4K catalytic" evidence="11">
    <location>
        <begin position="85"/>
        <end position="436"/>
    </location>
</feature>
<reference evidence="12 13" key="1">
    <citation type="submission" date="2019-07" db="EMBL/GenBank/DDBJ databases">
        <authorList>
            <person name="Jastrzebski P J."/>
            <person name="Paukszto L."/>
            <person name="Jastrzebski P J."/>
        </authorList>
    </citation>
    <scope>NUCLEOTIDE SEQUENCE [LARGE SCALE GENOMIC DNA]</scope>
    <source>
        <strain evidence="12 13">WMS-il1</strain>
    </source>
</reference>
<dbReference type="EMBL" id="CABIJS010000444">
    <property type="protein sequence ID" value="VUZ51767.1"/>
    <property type="molecule type" value="Genomic_DNA"/>
</dbReference>
<dbReference type="PANTHER" id="PTHR12865:SF1">
    <property type="entry name" value="PHOSPHATIDYLINOSITOL 4-KINASE TYPE 2"/>
    <property type="match status" value="1"/>
</dbReference>
<dbReference type="Pfam" id="PF00454">
    <property type="entry name" value="PI3_PI4_kinase"/>
    <property type="match status" value="1"/>
</dbReference>